<keyword evidence="2" id="KW-0067">ATP-binding</keyword>
<dbReference type="GO" id="GO:0016887">
    <property type="term" value="F:ATP hydrolysis activity"/>
    <property type="evidence" value="ECO:0007669"/>
    <property type="project" value="InterPro"/>
</dbReference>
<dbReference type="PROSITE" id="PS50893">
    <property type="entry name" value="ABC_TRANSPORTER_2"/>
    <property type="match status" value="1"/>
</dbReference>
<protein>
    <recommendedName>
        <fullName evidence="3">ABC transporter domain-containing protein</fullName>
    </recommendedName>
</protein>
<dbReference type="STRING" id="1619308.B5808_01245"/>
<dbReference type="KEGG" id="cphy:B5808_01245"/>
<dbReference type="Pfam" id="PF00005">
    <property type="entry name" value="ABC_tran"/>
    <property type="match status" value="1"/>
</dbReference>
<dbReference type="GO" id="GO:0022857">
    <property type="term" value="F:transmembrane transporter activity"/>
    <property type="evidence" value="ECO:0007669"/>
    <property type="project" value="TreeGrafter"/>
</dbReference>
<dbReference type="InterPro" id="IPR003593">
    <property type="entry name" value="AAA+_ATPase"/>
</dbReference>
<dbReference type="PANTHER" id="PTHR24220">
    <property type="entry name" value="IMPORT ATP-BINDING PROTEIN"/>
    <property type="match status" value="1"/>
</dbReference>
<feature type="domain" description="ABC transporter" evidence="3">
    <location>
        <begin position="11"/>
        <end position="240"/>
    </location>
</feature>
<dbReference type="PANTHER" id="PTHR24220:SF86">
    <property type="entry name" value="ABC TRANSPORTER ABCH.1"/>
    <property type="match status" value="1"/>
</dbReference>
<dbReference type="InterPro" id="IPR003439">
    <property type="entry name" value="ABC_transporter-like_ATP-bd"/>
</dbReference>
<evidence type="ECO:0000259" key="3">
    <source>
        <dbReference type="PROSITE" id="PS50893"/>
    </source>
</evidence>
<evidence type="ECO:0000313" key="5">
    <source>
        <dbReference type="Proteomes" id="UP000192775"/>
    </source>
</evidence>
<accession>A0A1X9LLN0</accession>
<sequence length="240" mass="25565">MSSPLAPAPLVVLDGVSRSFPPPADQRSTRSRDSVEVLSRVDLVVHEGDYTAVLGRSGAGKSTLLSVVGLLDRPTSGRHVFSGLDMALAPDGVRVARRAEQIGFVFQAFHLVAGLSVLENVALAGLYSGRPRSRRLADARLALETVGMSHRQDAFPPTLSGGERQRTAVARAVAAGPRLLLADEPTGNLDRENADGVMRLFADLNAAGQTILVITHDDAVAARARRRVRLEGGRLHEEDA</sequence>
<dbReference type="InterPro" id="IPR015854">
    <property type="entry name" value="ABC_transpr_LolD-like"/>
</dbReference>
<evidence type="ECO:0000256" key="2">
    <source>
        <dbReference type="ARBA" id="ARBA00022840"/>
    </source>
</evidence>
<dbReference type="AlphaFoldDB" id="A0A1X9LLN0"/>
<dbReference type="EMBL" id="CP020715">
    <property type="protein sequence ID" value="ARJ04009.1"/>
    <property type="molecule type" value="Genomic_DNA"/>
</dbReference>
<evidence type="ECO:0000313" key="4">
    <source>
        <dbReference type="EMBL" id="ARJ04009.1"/>
    </source>
</evidence>
<reference evidence="4 5" key="1">
    <citation type="submission" date="2017-04" db="EMBL/GenBank/DDBJ databases">
        <authorList>
            <person name="Afonso C.L."/>
            <person name="Miller P.J."/>
            <person name="Scott M.A."/>
            <person name="Spackman E."/>
            <person name="Goraichik I."/>
            <person name="Dimitrov K.M."/>
            <person name="Suarez D.L."/>
            <person name="Swayne D.E."/>
        </authorList>
    </citation>
    <scope>NUCLEOTIDE SEQUENCE [LARGE SCALE GENOMIC DNA]</scope>
    <source>
        <strain evidence="5">XA(T)</strain>
    </source>
</reference>
<dbReference type="GO" id="GO:0005524">
    <property type="term" value="F:ATP binding"/>
    <property type="evidence" value="ECO:0007669"/>
    <property type="project" value="UniProtKB-KW"/>
</dbReference>
<dbReference type="Proteomes" id="UP000192775">
    <property type="component" value="Chromosome"/>
</dbReference>
<dbReference type="InterPro" id="IPR027417">
    <property type="entry name" value="P-loop_NTPase"/>
</dbReference>
<dbReference type="GO" id="GO:0005886">
    <property type="term" value="C:plasma membrane"/>
    <property type="evidence" value="ECO:0007669"/>
    <property type="project" value="TreeGrafter"/>
</dbReference>
<proteinExistence type="predicted"/>
<gene>
    <name evidence="4" type="ORF">B5808_01245</name>
</gene>
<dbReference type="RefSeq" id="WP_085017821.1">
    <property type="nucleotide sequence ID" value="NZ_BMHD01000001.1"/>
</dbReference>
<evidence type="ECO:0000256" key="1">
    <source>
        <dbReference type="ARBA" id="ARBA00022741"/>
    </source>
</evidence>
<dbReference type="SMART" id="SM00382">
    <property type="entry name" value="AAA"/>
    <property type="match status" value="1"/>
</dbReference>
<dbReference type="Gene3D" id="3.40.50.300">
    <property type="entry name" value="P-loop containing nucleotide triphosphate hydrolases"/>
    <property type="match status" value="1"/>
</dbReference>
<keyword evidence="5" id="KW-1185">Reference proteome</keyword>
<organism evidence="4 5">
    <name type="scientific">Cnuibacter physcomitrellae</name>
    <dbReference type="NCBI Taxonomy" id="1619308"/>
    <lineage>
        <taxon>Bacteria</taxon>
        <taxon>Bacillati</taxon>
        <taxon>Actinomycetota</taxon>
        <taxon>Actinomycetes</taxon>
        <taxon>Micrococcales</taxon>
        <taxon>Microbacteriaceae</taxon>
        <taxon>Cnuibacter</taxon>
    </lineage>
</organism>
<keyword evidence="1" id="KW-0547">Nucleotide-binding</keyword>
<name>A0A1X9LLN0_9MICO</name>
<dbReference type="SUPFAM" id="SSF52540">
    <property type="entry name" value="P-loop containing nucleoside triphosphate hydrolases"/>
    <property type="match status" value="1"/>
</dbReference>